<dbReference type="GO" id="GO:0003796">
    <property type="term" value="F:lysozyme activity"/>
    <property type="evidence" value="ECO:0007669"/>
    <property type="project" value="InterPro"/>
</dbReference>
<comment type="similarity">
    <text evidence="1">Belongs to the glycosyl hydrolase 25 family.</text>
</comment>
<keyword evidence="2 5" id="KW-0378">Hydrolase</keyword>
<accession>A0A6I8M8F3</accession>
<evidence type="ECO:0000313" key="5">
    <source>
        <dbReference type="EMBL" id="VWL85741.1"/>
    </source>
</evidence>
<name>A0A6I8M8F3_9FUSO</name>
<dbReference type="Pfam" id="PF01183">
    <property type="entry name" value="Glyco_hydro_25"/>
    <property type="match status" value="1"/>
</dbReference>
<dbReference type="PROSITE" id="PS51904">
    <property type="entry name" value="GLYCOSYL_HYDROL_F25_2"/>
    <property type="match status" value="1"/>
</dbReference>
<dbReference type="GO" id="GO:0016052">
    <property type="term" value="P:carbohydrate catabolic process"/>
    <property type="evidence" value="ECO:0007669"/>
    <property type="project" value="TreeGrafter"/>
</dbReference>
<dbReference type="Gene3D" id="3.20.20.80">
    <property type="entry name" value="Glycosidases"/>
    <property type="match status" value="1"/>
</dbReference>
<dbReference type="InterPro" id="IPR017853">
    <property type="entry name" value="GH"/>
</dbReference>
<keyword evidence="4" id="KW-1133">Transmembrane helix</keyword>
<evidence type="ECO:0000256" key="4">
    <source>
        <dbReference type="SAM" id="Phobius"/>
    </source>
</evidence>
<reference evidence="5 6" key="1">
    <citation type="submission" date="2019-10" db="EMBL/GenBank/DDBJ databases">
        <authorList>
            <person name="Blom J."/>
        </authorList>
    </citation>
    <scope>NUCLEOTIDE SEQUENCE [LARGE SCALE GENOMIC DNA]</scope>
    <source>
        <strain evidence="5 6">ES3154-GLU</strain>
    </source>
</reference>
<dbReference type="PANTHER" id="PTHR34135">
    <property type="entry name" value="LYSOZYME"/>
    <property type="match status" value="1"/>
</dbReference>
<dbReference type="PANTHER" id="PTHR34135:SF2">
    <property type="entry name" value="LYSOZYME"/>
    <property type="match status" value="1"/>
</dbReference>
<evidence type="ECO:0000313" key="6">
    <source>
        <dbReference type="Proteomes" id="UP000419017"/>
    </source>
</evidence>
<gene>
    <name evidence="5" type="ORF">OMES3154_01029</name>
</gene>
<feature type="transmembrane region" description="Helical" evidence="4">
    <location>
        <begin position="7"/>
        <end position="30"/>
    </location>
</feature>
<keyword evidence="3" id="KW-0326">Glycosidase</keyword>
<organism evidence="5 6">
    <name type="scientific">Oceanivirga miroungae</name>
    <dbReference type="NCBI Taxonomy" id="1130046"/>
    <lineage>
        <taxon>Bacteria</taxon>
        <taxon>Fusobacteriati</taxon>
        <taxon>Fusobacteriota</taxon>
        <taxon>Fusobacteriia</taxon>
        <taxon>Fusobacteriales</taxon>
        <taxon>Leptotrichiaceae</taxon>
        <taxon>Oceanivirga</taxon>
    </lineage>
</organism>
<dbReference type="AlphaFoldDB" id="A0A6I8M8F3"/>
<dbReference type="RefSeq" id="WP_156683715.1">
    <property type="nucleotide sequence ID" value="NZ_CABWIB010000001.1"/>
</dbReference>
<keyword evidence="6" id="KW-1185">Reference proteome</keyword>
<dbReference type="EMBL" id="CABWIB010000001">
    <property type="protein sequence ID" value="VWL85741.1"/>
    <property type="molecule type" value="Genomic_DNA"/>
</dbReference>
<dbReference type="SUPFAM" id="SSF51445">
    <property type="entry name" value="(Trans)glycosidases"/>
    <property type="match status" value="1"/>
</dbReference>
<dbReference type="SMART" id="SM00641">
    <property type="entry name" value="Glyco_25"/>
    <property type="match status" value="1"/>
</dbReference>
<dbReference type="GO" id="GO:0016998">
    <property type="term" value="P:cell wall macromolecule catabolic process"/>
    <property type="evidence" value="ECO:0007669"/>
    <property type="project" value="InterPro"/>
</dbReference>
<keyword evidence="4" id="KW-0812">Transmembrane</keyword>
<protein>
    <submittedName>
        <fullName evidence="5">Glycoside hydrolase</fullName>
    </submittedName>
</protein>
<proteinExistence type="inferred from homology"/>
<evidence type="ECO:0000256" key="2">
    <source>
        <dbReference type="ARBA" id="ARBA00022801"/>
    </source>
</evidence>
<dbReference type="Proteomes" id="UP000419017">
    <property type="component" value="Unassembled WGS sequence"/>
</dbReference>
<sequence length="231" mass="27827">MRKLKIAIIFIIVINILLVILNLEILGIIYHNDILASKYAIKGLDISHHQDRINWDKVNKKYKFILIKATEGSNFLDKDYFYNINRARMNGFYVGSYHYFTTKSSGKDQALWYISNVGKTKNTFAPIIDVELSKSDDKNSVLKQVKEFIYYIEKFYERKVIIYTNYYTYKKYIKNELKENKLWIRDIKYYPEIEEDNRWIIWQYSNRGRVSGIKGFTDKNALRYDLEYYIK</sequence>
<dbReference type="InterPro" id="IPR002053">
    <property type="entry name" value="Glyco_hydro_25"/>
</dbReference>
<dbReference type="InterPro" id="IPR018077">
    <property type="entry name" value="Glyco_hydro_fam25_subgr"/>
</dbReference>
<dbReference type="GO" id="GO:0009253">
    <property type="term" value="P:peptidoglycan catabolic process"/>
    <property type="evidence" value="ECO:0007669"/>
    <property type="project" value="InterPro"/>
</dbReference>
<keyword evidence="4" id="KW-0472">Membrane</keyword>
<evidence type="ECO:0000256" key="1">
    <source>
        <dbReference type="ARBA" id="ARBA00010646"/>
    </source>
</evidence>
<evidence type="ECO:0000256" key="3">
    <source>
        <dbReference type="ARBA" id="ARBA00023295"/>
    </source>
</evidence>